<gene>
    <name evidence="2" type="ORF">DM860_009219</name>
</gene>
<organism evidence="2 3">
    <name type="scientific">Cuscuta australis</name>
    <dbReference type="NCBI Taxonomy" id="267555"/>
    <lineage>
        <taxon>Eukaryota</taxon>
        <taxon>Viridiplantae</taxon>
        <taxon>Streptophyta</taxon>
        <taxon>Embryophyta</taxon>
        <taxon>Tracheophyta</taxon>
        <taxon>Spermatophyta</taxon>
        <taxon>Magnoliopsida</taxon>
        <taxon>eudicotyledons</taxon>
        <taxon>Gunneridae</taxon>
        <taxon>Pentapetalae</taxon>
        <taxon>asterids</taxon>
        <taxon>lamiids</taxon>
        <taxon>Solanales</taxon>
        <taxon>Convolvulaceae</taxon>
        <taxon>Cuscuteae</taxon>
        <taxon>Cuscuta</taxon>
        <taxon>Cuscuta subgen. Grammica</taxon>
        <taxon>Cuscuta sect. Cleistogrammica</taxon>
    </lineage>
</organism>
<name>A0A328DA24_9ASTE</name>
<keyword evidence="3" id="KW-1185">Reference proteome</keyword>
<sequence>MITNIHKFDRDALRAMVSFLHPIVLMHITVVIHMNKNFCSPIQKFSKTAYASDGKGSFVSSECIKNEAYNLIYTKVVVFIRHHSFSFFFKCITILEMVSNPLFGFGLPMSLTTITTQLNPTTIRSEEGVRTQTLPLLRSREAVSKKPPPCPVCH</sequence>
<comment type="caution">
    <text evidence="2">The sequence shown here is derived from an EMBL/GenBank/DDBJ whole genome shotgun (WGS) entry which is preliminary data.</text>
</comment>
<proteinExistence type="predicted"/>
<evidence type="ECO:0000313" key="2">
    <source>
        <dbReference type="EMBL" id="RAL42712.1"/>
    </source>
</evidence>
<reference evidence="2 3" key="1">
    <citation type="submission" date="2018-06" db="EMBL/GenBank/DDBJ databases">
        <title>The Genome of Cuscuta australis (Dodder) Provides Insight into the Evolution of Plant Parasitism.</title>
        <authorList>
            <person name="Liu H."/>
        </authorList>
    </citation>
    <scope>NUCLEOTIDE SEQUENCE [LARGE SCALE GENOMIC DNA]</scope>
    <source>
        <strain evidence="3">cv. Yunnan</strain>
        <tissue evidence="2">Vines</tissue>
    </source>
</reference>
<dbReference type="Proteomes" id="UP000249390">
    <property type="component" value="Unassembled WGS sequence"/>
</dbReference>
<dbReference type="EMBL" id="NQVE01000162">
    <property type="protein sequence ID" value="RAL42712.1"/>
    <property type="molecule type" value="Genomic_DNA"/>
</dbReference>
<keyword evidence="1" id="KW-0812">Transmembrane</keyword>
<keyword evidence="1" id="KW-0472">Membrane</keyword>
<protein>
    <submittedName>
        <fullName evidence="2">Uncharacterized protein</fullName>
    </submittedName>
</protein>
<evidence type="ECO:0000313" key="3">
    <source>
        <dbReference type="Proteomes" id="UP000249390"/>
    </source>
</evidence>
<keyword evidence="1" id="KW-1133">Transmembrane helix</keyword>
<evidence type="ECO:0000256" key="1">
    <source>
        <dbReference type="SAM" id="Phobius"/>
    </source>
</evidence>
<feature type="transmembrane region" description="Helical" evidence="1">
    <location>
        <begin position="12"/>
        <end position="34"/>
    </location>
</feature>
<accession>A0A328DA24</accession>
<dbReference type="AlphaFoldDB" id="A0A328DA24"/>